<name>W1PF61_AMBTC</name>
<organism evidence="1 2">
    <name type="scientific">Amborella trichopoda</name>
    <dbReference type="NCBI Taxonomy" id="13333"/>
    <lineage>
        <taxon>Eukaryota</taxon>
        <taxon>Viridiplantae</taxon>
        <taxon>Streptophyta</taxon>
        <taxon>Embryophyta</taxon>
        <taxon>Tracheophyta</taxon>
        <taxon>Spermatophyta</taxon>
        <taxon>Magnoliopsida</taxon>
        <taxon>Amborellales</taxon>
        <taxon>Amborellaceae</taxon>
        <taxon>Amborella</taxon>
    </lineage>
</organism>
<dbReference type="HOGENOM" id="CLU_2852637_0_0_1"/>
<keyword evidence="2" id="KW-1185">Reference proteome</keyword>
<dbReference type="Proteomes" id="UP000017836">
    <property type="component" value="Unassembled WGS sequence"/>
</dbReference>
<reference evidence="2" key="1">
    <citation type="journal article" date="2013" name="Science">
        <title>The Amborella genome and the evolution of flowering plants.</title>
        <authorList>
            <consortium name="Amborella Genome Project"/>
        </authorList>
    </citation>
    <scope>NUCLEOTIDE SEQUENCE [LARGE SCALE GENOMIC DNA]</scope>
</reference>
<dbReference type="AlphaFoldDB" id="W1PF61"/>
<evidence type="ECO:0000313" key="2">
    <source>
        <dbReference type="Proteomes" id="UP000017836"/>
    </source>
</evidence>
<sequence>MEVANRILLNIAADINTWWFALLLDTATHSAHETACHATGGTCGSSAQCMPVDYVSMAAVCMIFA</sequence>
<proteinExistence type="predicted"/>
<gene>
    <name evidence="1" type="ORF">AMTR_s00017p00181470</name>
</gene>
<dbReference type="Gramene" id="ERN08617">
    <property type="protein sequence ID" value="ERN08617"/>
    <property type="gene ID" value="AMTR_s00017p00181470"/>
</dbReference>
<evidence type="ECO:0000313" key="1">
    <source>
        <dbReference type="EMBL" id="ERN08617.1"/>
    </source>
</evidence>
<accession>W1PF61</accession>
<protein>
    <submittedName>
        <fullName evidence="1">Uncharacterized protein</fullName>
    </submittedName>
</protein>
<dbReference type="EMBL" id="KI393256">
    <property type="protein sequence ID" value="ERN08617.1"/>
    <property type="molecule type" value="Genomic_DNA"/>
</dbReference>